<dbReference type="STRING" id="312017.W7XC07"/>
<dbReference type="GO" id="GO:0070274">
    <property type="term" value="C:RES complex"/>
    <property type="evidence" value="ECO:0007669"/>
    <property type="project" value="TreeGrafter"/>
</dbReference>
<dbReference type="PANTHER" id="PTHR31809">
    <property type="entry name" value="BUD13 HOMOLOG"/>
    <property type="match status" value="1"/>
</dbReference>
<evidence type="ECO:0000256" key="1">
    <source>
        <dbReference type="ARBA" id="ARBA00011069"/>
    </source>
</evidence>
<feature type="compositionally biased region" description="Basic and acidic residues" evidence="3">
    <location>
        <begin position="157"/>
        <end position="168"/>
    </location>
</feature>
<feature type="coiled-coil region" evidence="2">
    <location>
        <begin position="208"/>
        <end position="260"/>
    </location>
</feature>
<dbReference type="InterPro" id="IPR051112">
    <property type="entry name" value="CWC26_splicing_factor"/>
</dbReference>
<reference evidence="5" key="1">
    <citation type="journal article" date="2006" name="PLoS Biol.">
        <title>Macronuclear genome sequence of the ciliate Tetrahymena thermophila, a model eukaryote.</title>
        <authorList>
            <person name="Eisen J.A."/>
            <person name="Coyne R.S."/>
            <person name="Wu M."/>
            <person name="Wu D."/>
            <person name="Thiagarajan M."/>
            <person name="Wortman J.R."/>
            <person name="Badger J.H."/>
            <person name="Ren Q."/>
            <person name="Amedeo P."/>
            <person name="Jones K.M."/>
            <person name="Tallon L.J."/>
            <person name="Delcher A.L."/>
            <person name="Salzberg S.L."/>
            <person name="Silva J.C."/>
            <person name="Haas B.J."/>
            <person name="Majoros W.H."/>
            <person name="Farzad M."/>
            <person name="Carlton J.M."/>
            <person name="Smith R.K. Jr."/>
            <person name="Garg J."/>
            <person name="Pearlman R.E."/>
            <person name="Karrer K.M."/>
            <person name="Sun L."/>
            <person name="Manning G."/>
            <person name="Elde N.C."/>
            <person name="Turkewitz A.P."/>
            <person name="Asai D.J."/>
            <person name="Wilkes D.E."/>
            <person name="Wang Y."/>
            <person name="Cai H."/>
            <person name="Collins K."/>
            <person name="Stewart B.A."/>
            <person name="Lee S.R."/>
            <person name="Wilamowska K."/>
            <person name="Weinberg Z."/>
            <person name="Ruzzo W.L."/>
            <person name="Wloga D."/>
            <person name="Gaertig J."/>
            <person name="Frankel J."/>
            <person name="Tsao C.-C."/>
            <person name="Gorovsky M.A."/>
            <person name="Keeling P.J."/>
            <person name="Waller R.F."/>
            <person name="Patron N.J."/>
            <person name="Cherry J.M."/>
            <person name="Stover N.A."/>
            <person name="Krieger C.J."/>
            <person name="del Toro C."/>
            <person name="Ryder H.F."/>
            <person name="Williamson S.C."/>
            <person name="Barbeau R.A."/>
            <person name="Hamilton E.P."/>
            <person name="Orias E."/>
        </authorList>
    </citation>
    <scope>NUCLEOTIDE SEQUENCE [LARGE SCALE GENOMIC DNA]</scope>
    <source>
        <strain evidence="5">SB210</strain>
    </source>
</reference>
<dbReference type="EMBL" id="GG662270">
    <property type="protein sequence ID" value="EWS71241.1"/>
    <property type="molecule type" value="Genomic_DNA"/>
</dbReference>
<dbReference type="Pfam" id="PF09736">
    <property type="entry name" value="Bud13"/>
    <property type="match status" value="1"/>
</dbReference>
<keyword evidence="2" id="KW-0175">Coiled coil</keyword>
<feature type="compositionally biased region" description="Basic residues" evidence="3">
    <location>
        <begin position="22"/>
        <end position="32"/>
    </location>
</feature>
<sequence>MSVQQISKLGYLKKYMDDTQPQKKKGKKKKKVEKQTVKLIDEEDFLGQNKKSDDENDDILDDENIPVFVDNPETSKLTANQKILALSNLQTQDENKKKQKKQSSSSSSSRSQSSSSSGDSSDDEKDKKKKKSKKDSKKKKKNTKKRRHDSDSEPDDEIMKLEKEALHEKKFKSQMNKALGIEGSDDDGNNEQPTQTIHRDEFGRKIDIDKIIQEKLSKKEQIEELKKKNQERIDQWGKGMKQKEQKLQQKQNEINAAKETYNGDYTISKQADIELMKQEKFNDPMRLLIQKEDQKIASAQLNLQNKQFCRLKCRFPGVTNRFDIPPGHMWDGVDRGNGAEKRYFNMVNQKKDRANKAHEMATLDL</sequence>
<evidence type="ECO:0000256" key="2">
    <source>
        <dbReference type="SAM" id="Coils"/>
    </source>
</evidence>
<dbReference type="AlphaFoldDB" id="W7XC07"/>
<evidence type="ECO:0000313" key="5">
    <source>
        <dbReference type="Proteomes" id="UP000009168"/>
    </source>
</evidence>
<feature type="compositionally biased region" description="Basic residues" evidence="3">
    <location>
        <begin position="127"/>
        <end position="147"/>
    </location>
</feature>
<feature type="region of interest" description="Disordered" evidence="3">
    <location>
        <begin position="1"/>
        <end position="74"/>
    </location>
</feature>
<feature type="region of interest" description="Disordered" evidence="3">
    <location>
        <begin position="86"/>
        <end position="202"/>
    </location>
</feature>
<evidence type="ECO:0000256" key="3">
    <source>
        <dbReference type="SAM" id="MobiDB-lite"/>
    </source>
</evidence>
<accession>W7XC07</accession>
<dbReference type="InterPro" id="IPR018609">
    <property type="entry name" value="Bud13"/>
</dbReference>
<keyword evidence="5" id="KW-1185">Reference proteome</keyword>
<comment type="similarity">
    <text evidence="1">Belongs to the CWC26 family.</text>
</comment>
<dbReference type="Proteomes" id="UP000009168">
    <property type="component" value="Unassembled WGS sequence"/>
</dbReference>
<dbReference type="InParanoid" id="W7XC07"/>
<feature type="compositionally biased region" description="Acidic residues" evidence="3">
    <location>
        <begin position="54"/>
        <end position="64"/>
    </location>
</feature>
<proteinExistence type="inferred from homology"/>
<evidence type="ECO:0000313" key="4">
    <source>
        <dbReference type="EMBL" id="EWS71241.1"/>
    </source>
</evidence>
<protein>
    <submittedName>
        <fullName evidence="4">Pre-mRNA-splicing factor of RES complex protein</fullName>
    </submittedName>
</protein>
<dbReference type="PANTHER" id="PTHR31809:SF0">
    <property type="entry name" value="BUD13 HOMOLOG"/>
    <property type="match status" value="1"/>
</dbReference>
<feature type="compositionally biased region" description="Low complexity" evidence="3">
    <location>
        <begin position="102"/>
        <end position="119"/>
    </location>
</feature>
<dbReference type="OrthoDB" id="6022at2759"/>
<gene>
    <name evidence="4" type="ORF">TTHERM_001071453</name>
</gene>
<dbReference type="GO" id="GO:0005684">
    <property type="term" value="C:U2-type spliceosomal complex"/>
    <property type="evidence" value="ECO:0007669"/>
    <property type="project" value="TreeGrafter"/>
</dbReference>
<organism evidence="4 5">
    <name type="scientific">Tetrahymena thermophila (strain SB210)</name>
    <dbReference type="NCBI Taxonomy" id="312017"/>
    <lineage>
        <taxon>Eukaryota</taxon>
        <taxon>Sar</taxon>
        <taxon>Alveolata</taxon>
        <taxon>Ciliophora</taxon>
        <taxon>Intramacronucleata</taxon>
        <taxon>Oligohymenophorea</taxon>
        <taxon>Hymenostomatida</taxon>
        <taxon>Tetrahymenina</taxon>
        <taxon>Tetrahymenidae</taxon>
        <taxon>Tetrahymena</taxon>
    </lineage>
</organism>
<dbReference type="GO" id="GO:0003723">
    <property type="term" value="F:RNA binding"/>
    <property type="evidence" value="ECO:0007669"/>
    <property type="project" value="TreeGrafter"/>
</dbReference>
<name>W7XC07_TETTS</name>
<dbReference type="GeneID" id="24441611"/>
<dbReference type="GO" id="GO:0000398">
    <property type="term" value="P:mRNA splicing, via spliceosome"/>
    <property type="evidence" value="ECO:0007669"/>
    <property type="project" value="TreeGrafter"/>
</dbReference>
<dbReference type="KEGG" id="tet:TTHERM_001071453"/>
<dbReference type="RefSeq" id="XP_012656229.1">
    <property type="nucleotide sequence ID" value="XM_012800775.1"/>
</dbReference>